<feature type="signal peptide" evidence="2">
    <location>
        <begin position="1"/>
        <end position="23"/>
    </location>
</feature>
<evidence type="ECO:0000256" key="1">
    <source>
        <dbReference type="SAM" id="MobiDB-lite"/>
    </source>
</evidence>
<evidence type="ECO:0000313" key="4">
    <source>
        <dbReference type="EMBL" id="MEK8033322.1"/>
    </source>
</evidence>
<gene>
    <name evidence="4" type="ORF">AACH06_21080</name>
</gene>
<dbReference type="SUPFAM" id="SSF50956">
    <property type="entry name" value="Thermostable phytase (3-phytase)"/>
    <property type="match status" value="2"/>
</dbReference>
<feature type="domain" description="BPP" evidence="3">
    <location>
        <begin position="1"/>
        <end position="198"/>
    </location>
</feature>
<sequence length="562" mass="61028">MNCLIRASALALCAATLGQPTFAAQITLDSHGVALVDARGQVRQRLALRAKQIDTHVLGQGAGAMLLAAVFDADTSQPVIISAPAQDGGDMTWRIWPQPPQTSLALEALCLHADAQGLPHLFLLGEDGRAEQWLLRPQGSLLWRHWALPSGATACLADDRAQTLYVAEPALGVWAYDIGAEGSHAREPVALRRPWGTLGFAPHRLQWSDQRITWASKDGRQTAHAAARPGRPTAPLPVVMPRQQTEPVARLGDAADDPAIWEHPARPADSRVLATNKKQGLLVYDLQGRQRQLLESGRLNNVDLRQRIRIGTGWRDLAVATQRDDRSIVLFDIDAEGAVTELARLPSGLDDLYGICAARNRDEGLDVFANDKDGRFVHLRVVARTSGDGAPTWAAERLRSFRLASQPEGCVVDEANERLFVGEEDRGIWALSSRGDAPAQPELVMAVGPLLKADVEGLALYRGRHTTWLVASSQGNDSYVVLDARPPYTPRGAFRIGIAADAGIDGASETDGLDVTSAALGERYARGMLVVQDGHKRLPDGPQNFKFVAWDDVMRALSLEDR</sequence>
<dbReference type="InterPro" id="IPR003431">
    <property type="entry name" value="B-propeller_Phytase"/>
</dbReference>
<dbReference type="PROSITE" id="PS51662">
    <property type="entry name" value="BP_PHYTASE"/>
    <property type="match status" value="2"/>
</dbReference>
<feature type="domain" description="BPP" evidence="3">
    <location>
        <begin position="229"/>
        <end position="557"/>
    </location>
</feature>
<evidence type="ECO:0000256" key="2">
    <source>
        <dbReference type="SAM" id="SignalP"/>
    </source>
</evidence>
<comment type="caution">
    <text evidence="4">The sequence shown here is derived from an EMBL/GenBank/DDBJ whole genome shotgun (WGS) entry which is preliminary data.</text>
</comment>
<dbReference type="Gene3D" id="2.120.10.30">
    <property type="entry name" value="TolB, C-terminal domain"/>
    <property type="match status" value="2"/>
</dbReference>
<proteinExistence type="predicted"/>
<feature type="region of interest" description="Disordered" evidence="1">
    <location>
        <begin position="218"/>
        <end position="238"/>
    </location>
</feature>
<name>A0ABU9BTM6_9BURK</name>
<reference evidence="4 5" key="1">
    <citation type="submission" date="2024-04" db="EMBL/GenBank/DDBJ databases">
        <title>Novel species of the genus Ideonella isolated from streams.</title>
        <authorList>
            <person name="Lu H."/>
        </authorList>
    </citation>
    <scope>NUCLEOTIDE SEQUENCE [LARGE SCALE GENOMIC DNA]</scope>
    <source>
        <strain evidence="4 5">DXS29W</strain>
    </source>
</reference>
<protein>
    <submittedName>
        <fullName evidence="4">Phytase</fullName>
    </submittedName>
</protein>
<feature type="chain" id="PRO_5047535749" evidence="2">
    <location>
        <begin position="24"/>
        <end position="562"/>
    </location>
</feature>
<organism evidence="4 5">
    <name type="scientific">Ideonella lacteola</name>
    <dbReference type="NCBI Taxonomy" id="2984193"/>
    <lineage>
        <taxon>Bacteria</taxon>
        <taxon>Pseudomonadati</taxon>
        <taxon>Pseudomonadota</taxon>
        <taxon>Betaproteobacteria</taxon>
        <taxon>Burkholderiales</taxon>
        <taxon>Sphaerotilaceae</taxon>
        <taxon>Ideonella</taxon>
    </lineage>
</organism>
<evidence type="ECO:0000259" key="3">
    <source>
        <dbReference type="PROSITE" id="PS51662"/>
    </source>
</evidence>
<dbReference type="InterPro" id="IPR011042">
    <property type="entry name" value="6-blade_b-propeller_TolB-like"/>
</dbReference>
<dbReference type="Pfam" id="PF02333">
    <property type="entry name" value="Phytase"/>
    <property type="match status" value="1"/>
</dbReference>
<evidence type="ECO:0000313" key="5">
    <source>
        <dbReference type="Proteomes" id="UP001371218"/>
    </source>
</evidence>
<accession>A0ABU9BTM6</accession>
<keyword evidence="2" id="KW-0732">Signal</keyword>
<dbReference type="Proteomes" id="UP001371218">
    <property type="component" value="Unassembled WGS sequence"/>
</dbReference>
<keyword evidence="5" id="KW-1185">Reference proteome</keyword>
<dbReference type="EMBL" id="JBBUTG010000015">
    <property type="protein sequence ID" value="MEK8033322.1"/>
    <property type="molecule type" value="Genomic_DNA"/>
</dbReference>
<dbReference type="RefSeq" id="WP_341427742.1">
    <property type="nucleotide sequence ID" value="NZ_JBBUTG010000015.1"/>
</dbReference>